<reference evidence="3" key="1">
    <citation type="journal article" date="2020" name="mSystems">
        <title>Genome- and Community-Level Interaction Insights into Carbon Utilization and Element Cycling Functions of Hydrothermarchaeota in Hydrothermal Sediment.</title>
        <authorList>
            <person name="Zhou Z."/>
            <person name="Liu Y."/>
            <person name="Xu W."/>
            <person name="Pan J."/>
            <person name="Luo Z.H."/>
            <person name="Li M."/>
        </authorList>
    </citation>
    <scope>NUCLEOTIDE SEQUENCE [LARGE SCALE GENOMIC DNA]</scope>
    <source>
        <strain evidence="3">HyVt-380</strain>
    </source>
</reference>
<accession>A0A7C1VNV6</accession>
<evidence type="ECO:0000256" key="1">
    <source>
        <dbReference type="SAM" id="Phobius"/>
    </source>
</evidence>
<comment type="caution">
    <text evidence="3">The sequence shown here is derived from an EMBL/GenBank/DDBJ whole genome shotgun (WGS) entry which is preliminary data.</text>
</comment>
<protein>
    <submittedName>
        <fullName evidence="3">TIGR02099 family protein</fullName>
    </submittedName>
</protein>
<name>A0A7C1VNV6_9GAMM</name>
<dbReference type="InterPro" id="IPR011836">
    <property type="entry name" value="YhdP"/>
</dbReference>
<dbReference type="EMBL" id="DRHY01000029">
    <property type="protein sequence ID" value="HEC72962.1"/>
    <property type="molecule type" value="Genomic_DNA"/>
</dbReference>
<dbReference type="InterPro" id="IPR025263">
    <property type="entry name" value="YhdP_central"/>
</dbReference>
<organism evidence="3">
    <name type="scientific">Methylophaga aminisulfidivorans</name>
    <dbReference type="NCBI Taxonomy" id="230105"/>
    <lineage>
        <taxon>Bacteria</taxon>
        <taxon>Pseudomonadati</taxon>
        <taxon>Pseudomonadota</taxon>
        <taxon>Gammaproteobacteria</taxon>
        <taxon>Thiotrichales</taxon>
        <taxon>Piscirickettsiaceae</taxon>
        <taxon>Methylophaga</taxon>
    </lineage>
</organism>
<dbReference type="PANTHER" id="PTHR38690:SF1">
    <property type="entry name" value="PROTEASE"/>
    <property type="match status" value="1"/>
</dbReference>
<dbReference type="AlphaFoldDB" id="A0A7C1VNV6"/>
<keyword evidence="1" id="KW-0812">Transmembrane</keyword>
<keyword evidence="1" id="KW-1133">Transmembrane helix</keyword>
<dbReference type="Proteomes" id="UP000886384">
    <property type="component" value="Unassembled WGS sequence"/>
</dbReference>
<evidence type="ECO:0000259" key="2">
    <source>
        <dbReference type="Pfam" id="PF13116"/>
    </source>
</evidence>
<gene>
    <name evidence="3" type="ORF">ENI26_01165</name>
</gene>
<evidence type="ECO:0000313" key="3">
    <source>
        <dbReference type="EMBL" id="HEC72962.1"/>
    </source>
</evidence>
<proteinExistence type="predicted"/>
<keyword evidence="1" id="KW-0472">Membrane</keyword>
<sequence>MLKQTIHIASKQLYYLTTFLVVMAVLIVLTALWLSQQVTERKDDIANWVSTQTGYTITIEKAGLYWFDLIPKLEISGVKMMPKQGDNPVFRAEQLFLALDVFGSIRSREITAAYTRIQQAKIAVKRDESGAFRVVGIDSGETANTKLKDVMSLLTRLPKSRLDNVYINYSDALQPELSGLYSVDYASLDFSADNWQLETQVNVPKSIGNTVFVKANADITDTHTFKTWEAHIQADELSVGPLLKTQAWRGAKLEDGLSSFNADIRYKDPESITASVDLHLNDLTLAASDSTKDMAPVIVDQLSGKFTFEQQSSGWSVQGQLNELMMAGESWPQTHFEVINNVADNSFYAESDYIRMSDVTSVALILNDMPTALISAKPAGDIQQLSLTYQPENGLKSISASVNELTFLPWQQFPGANNLSFTLDYKNNTAALDFNSQNISIYADNWLDDAIHFSLLKGQLNGRFDNNNWDISSQNIRLLNDDFDININGQLAKKGEQLESNLEVNLSDFIVKQWQHYVPIKLLEKDFQHWSADAFKGGIIRTGKITMHGDPLAFPFDEKPKAGSFDMQLNVENTHLHYGPGWPDLTEVTGTISGQGNNLVIKSQSGKTAGFNFDDVTTTISNLVRPDPILKVTGLVKGTTSDALNFLKNSPLQSRFGILPEWLSVTGKSDIRLDLTVPLVRLDDTQVKGSVSFINSQLTTKAVEGLVVDTINGRLAFDNKGVSVDKINAQAFNEPITITAQTENAETQVNIDGHLKLSAVNEVWPNAVPSFIKGDTDYNARIDIREPEPGDFELQLSVNSDLGGIEIDAPAPLGKEASSAKALSISIQDHKQHLAYNVRYDDWLDSLFTDDNNQLNGQVMLGGSSASLSSPGFSIAGQIEQINSQEWIDWQNKQPPSKDNFAEKITAINLLIDRLFLAQQIYNDLHVQATQQENSWKVLLSSAQMKGEILLPEMVSNEQPIKLDFDYLNTVVNFDSATIVEKAKSELWPAIDIDIDSLKLNNLLLGKLNLVGIQEQTDKWTIKQASLTSDYMTASLSGSWTHSEQSDLSRFKLNVNSNSLEDLLDSFNYQKVIAARQVKTEADLYWNAAPTDVSRENIQGDLSLSVGRGSLMDVEPGAAGRIFGLLSIAAIPRRLSLDFSDLFGGGFDFSSIKGHFKFKDGIATTDDFTMQGDSAIIEMKGPIDMVSETYNQVVKITPKVSSTLPIAGAMAGGPIGLGVGTAILIFDKIAGTVLDKQLVNLISYRYRLNGPWQEPKLTPLTQSTE</sequence>
<feature type="domain" description="YhdP central" evidence="2">
    <location>
        <begin position="15"/>
        <end position="1256"/>
    </location>
</feature>
<feature type="transmembrane region" description="Helical" evidence="1">
    <location>
        <begin position="12"/>
        <end position="34"/>
    </location>
</feature>
<dbReference type="PANTHER" id="PTHR38690">
    <property type="entry name" value="PROTEASE-RELATED"/>
    <property type="match status" value="1"/>
</dbReference>
<dbReference type="Pfam" id="PF13116">
    <property type="entry name" value="YhdP"/>
    <property type="match status" value="1"/>
</dbReference>
<dbReference type="NCBIfam" id="TIGR02099">
    <property type="entry name" value="YhdP family protein"/>
    <property type="match status" value="1"/>
</dbReference>